<dbReference type="SUPFAM" id="SSF52518">
    <property type="entry name" value="Thiamin diphosphate-binding fold (THDP-binding)"/>
    <property type="match status" value="2"/>
</dbReference>
<evidence type="ECO:0000259" key="17">
    <source>
        <dbReference type="Pfam" id="PF02776"/>
    </source>
</evidence>
<dbReference type="Pfam" id="PF02776">
    <property type="entry name" value="TPP_enzyme_N"/>
    <property type="match status" value="1"/>
</dbReference>
<dbReference type="FunFam" id="3.40.50.970:FF:000016">
    <property type="entry name" value="Acetolactate synthase"/>
    <property type="match status" value="1"/>
</dbReference>
<dbReference type="UniPathway" id="UPA00049">
    <property type="reaction ID" value="UER00059"/>
</dbReference>
<evidence type="ECO:0000256" key="5">
    <source>
        <dbReference type="ARBA" id="ARBA00022605"/>
    </source>
</evidence>
<dbReference type="GO" id="GO:0030976">
    <property type="term" value="F:thiamine pyrophosphate binding"/>
    <property type="evidence" value="ECO:0007669"/>
    <property type="project" value="UniProtKB-UniRule"/>
</dbReference>
<keyword evidence="19" id="KW-1185">Reference proteome</keyword>
<feature type="domain" description="Thiamine pyrophosphate enzyme TPP-binding" evidence="16">
    <location>
        <begin position="385"/>
        <end position="551"/>
    </location>
</feature>
<dbReference type="InterPro" id="IPR000399">
    <property type="entry name" value="TPP-bd_CS"/>
</dbReference>
<keyword evidence="8 14" id="KW-0479">Metal-binding</keyword>
<dbReference type="EMBL" id="CP009498">
    <property type="protein sequence ID" value="AKL98549.1"/>
    <property type="molecule type" value="Genomic_DNA"/>
</dbReference>
<dbReference type="InterPro" id="IPR045229">
    <property type="entry name" value="TPP_enz"/>
</dbReference>
<keyword evidence="7 14" id="KW-0808">Transferase</keyword>
<evidence type="ECO:0000256" key="13">
    <source>
        <dbReference type="ARBA" id="ARBA00048670"/>
    </source>
</evidence>
<sequence>MAELTGAQILIECLLKENVEVVFGLPGGQALPIFDAIHGSKLNFILARHEQAAGHMADGYARSTGKPGVCIVTSGPGATNIVTPLATAYMDSVPLVAFSGQVSTAVIGQDAFQEADITGITRPVTKHNFLVKDVKDLARTIKEAFYIASTGRPGPVLVDIPVDVQRGICELVYPEKVSIRSYKPNYNGHPGQIKKAASIINESKNPVFYIGTGVVVSNAEKEILEISKKADIPVTNTLLAVGAYPHDTNLSLGMLGMHGTYAANKAVQAADVIIAVGARFDDRCTGKVCDFAKAAKIIHVDIDPTAISKVVETDIPVVGDAKKVLEEMSGLVESKKRADWIKKIDAWKAEHPLGYERNDDKLHPQYVIEKISELTKGEAVITTEVGQHQMWSAQYYKAANPRLFVSSGGLGTMGFGFPAAIGAKFGNPTKEVIAVAGDGSFQMNMQEMAIAILNDVNVKVVILNNQYLGNVRQWQEMFYGKRYSHTCLAKRPACPSWCNSPDRSKCPVYVPDFVKWAESYGALGIRVTHKKDVEGAIKKMLEAKNSVVLDVWVEIEENIFPMVPAGKSLDEIITRIGG</sequence>
<evidence type="ECO:0000256" key="11">
    <source>
        <dbReference type="ARBA" id="ARBA00023052"/>
    </source>
</evidence>
<dbReference type="InterPro" id="IPR011766">
    <property type="entry name" value="TPP_enzyme_TPP-bd"/>
</dbReference>
<dbReference type="PANTHER" id="PTHR18968">
    <property type="entry name" value="THIAMINE PYROPHOSPHATE ENZYMES"/>
    <property type="match status" value="1"/>
</dbReference>
<dbReference type="Proteomes" id="UP000035337">
    <property type="component" value="Chromosome"/>
</dbReference>
<evidence type="ECO:0000313" key="19">
    <source>
        <dbReference type="Proteomes" id="UP000035337"/>
    </source>
</evidence>
<reference evidence="18 19" key="1">
    <citation type="submission" date="2014-09" db="EMBL/GenBank/DDBJ databases">
        <title>Complete genome sequence of Endomicrobium proavitum.</title>
        <authorList>
            <person name="Zheng H."/>
        </authorList>
    </citation>
    <scope>NUCLEOTIDE SEQUENCE [LARGE SCALE GENOMIC DNA]</scope>
    <source>
        <strain evidence="18 19">Rsa215</strain>
    </source>
</reference>
<dbReference type="EC" id="2.2.1.6" evidence="4 14"/>
<evidence type="ECO:0000259" key="16">
    <source>
        <dbReference type="Pfam" id="PF02775"/>
    </source>
</evidence>
<keyword evidence="11 14" id="KW-0786">Thiamine pyrophosphate</keyword>
<evidence type="ECO:0000256" key="4">
    <source>
        <dbReference type="ARBA" id="ARBA00013145"/>
    </source>
</evidence>
<keyword evidence="12 14" id="KW-0100">Branched-chain amino acid biosynthesis</keyword>
<keyword evidence="5 14" id="KW-0028">Amino-acid biosynthesis</keyword>
<dbReference type="PROSITE" id="PS00187">
    <property type="entry name" value="TPP_ENZYMES"/>
    <property type="match status" value="1"/>
</dbReference>
<proteinExistence type="inferred from homology"/>
<dbReference type="GO" id="GO:0000287">
    <property type="term" value="F:magnesium ion binding"/>
    <property type="evidence" value="ECO:0007669"/>
    <property type="project" value="UniProtKB-UniRule"/>
</dbReference>
<keyword evidence="10 14" id="KW-0460">Magnesium</keyword>
<evidence type="ECO:0000256" key="7">
    <source>
        <dbReference type="ARBA" id="ARBA00022679"/>
    </source>
</evidence>
<dbReference type="GO" id="GO:0009099">
    <property type="term" value="P:L-valine biosynthetic process"/>
    <property type="evidence" value="ECO:0007669"/>
    <property type="project" value="UniProtKB-UniPathway"/>
</dbReference>
<dbReference type="OrthoDB" id="4494979at2"/>
<evidence type="ECO:0000256" key="2">
    <source>
        <dbReference type="ARBA" id="ARBA00005025"/>
    </source>
</evidence>
<evidence type="ECO:0000313" key="18">
    <source>
        <dbReference type="EMBL" id="AKL98549.1"/>
    </source>
</evidence>
<dbReference type="GO" id="GO:0009097">
    <property type="term" value="P:isoleucine biosynthetic process"/>
    <property type="evidence" value="ECO:0007669"/>
    <property type="project" value="UniProtKB-UniPathway"/>
</dbReference>
<gene>
    <name evidence="18" type="primary">ilvB</name>
    <name evidence="18" type="ORF">Epro_1170</name>
</gene>
<dbReference type="PATRIC" id="fig|1408281.3.peg.1207"/>
<comment type="pathway">
    <text evidence="1 14">Amino-acid biosynthesis; L-isoleucine biosynthesis; L-isoleucine from 2-oxobutanoate: step 1/4.</text>
</comment>
<feature type="domain" description="Thiamine pyrophosphate enzyme central" evidence="15">
    <location>
        <begin position="193"/>
        <end position="327"/>
    </location>
</feature>
<comment type="catalytic activity">
    <reaction evidence="13 14">
        <text>2 pyruvate + H(+) = (2S)-2-acetolactate + CO2</text>
        <dbReference type="Rhea" id="RHEA:25249"/>
        <dbReference type="ChEBI" id="CHEBI:15361"/>
        <dbReference type="ChEBI" id="CHEBI:15378"/>
        <dbReference type="ChEBI" id="CHEBI:16526"/>
        <dbReference type="ChEBI" id="CHEBI:58476"/>
        <dbReference type="EC" id="2.2.1.6"/>
    </reaction>
</comment>
<accession>A0A0G3WM54</accession>
<dbReference type="InterPro" id="IPR029035">
    <property type="entry name" value="DHS-like_NAD/FAD-binding_dom"/>
</dbReference>
<dbReference type="SUPFAM" id="SSF52467">
    <property type="entry name" value="DHS-like NAD/FAD-binding domain"/>
    <property type="match status" value="1"/>
</dbReference>
<dbReference type="GO" id="GO:0050660">
    <property type="term" value="F:flavin adenine dinucleotide binding"/>
    <property type="evidence" value="ECO:0007669"/>
    <property type="project" value="InterPro"/>
</dbReference>
<keyword evidence="6" id="KW-0285">Flavoprotein</keyword>
<dbReference type="NCBIfam" id="TIGR00118">
    <property type="entry name" value="acolac_lg"/>
    <property type="match status" value="1"/>
</dbReference>
<dbReference type="CDD" id="cd07035">
    <property type="entry name" value="TPP_PYR_POX_like"/>
    <property type="match status" value="1"/>
</dbReference>
<evidence type="ECO:0000256" key="6">
    <source>
        <dbReference type="ARBA" id="ARBA00022630"/>
    </source>
</evidence>
<evidence type="ECO:0000256" key="9">
    <source>
        <dbReference type="ARBA" id="ARBA00022827"/>
    </source>
</evidence>
<dbReference type="Pfam" id="PF00205">
    <property type="entry name" value="TPP_enzyme_M"/>
    <property type="match status" value="1"/>
</dbReference>
<dbReference type="CDD" id="cd02015">
    <property type="entry name" value="TPP_AHAS"/>
    <property type="match status" value="1"/>
</dbReference>
<name>A0A0G3WM54_9BACT</name>
<dbReference type="InterPro" id="IPR012001">
    <property type="entry name" value="Thiamin_PyroP_enz_TPP-bd_dom"/>
</dbReference>
<protein>
    <recommendedName>
        <fullName evidence="4 14">Acetolactate synthase</fullName>
        <ecNumber evidence="4 14">2.2.1.6</ecNumber>
    </recommendedName>
</protein>
<comment type="similarity">
    <text evidence="3 14">Belongs to the TPP enzyme family.</text>
</comment>
<dbReference type="InterPro" id="IPR029061">
    <property type="entry name" value="THDP-binding"/>
</dbReference>
<dbReference type="FunFam" id="3.40.50.970:FF:000007">
    <property type="entry name" value="Acetolactate synthase"/>
    <property type="match status" value="1"/>
</dbReference>
<evidence type="ECO:0000259" key="15">
    <source>
        <dbReference type="Pfam" id="PF00205"/>
    </source>
</evidence>
<keyword evidence="9" id="KW-0274">FAD</keyword>
<dbReference type="Gene3D" id="3.40.50.970">
    <property type="match status" value="2"/>
</dbReference>
<dbReference type="InterPro" id="IPR039368">
    <property type="entry name" value="AHAS_TPP"/>
</dbReference>
<dbReference type="KEGG" id="epo:Epro_1170"/>
<evidence type="ECO:0000256" key="1">
    <source>
        <dbReference type="ARBA" id="ARBA00004974"/>
    </source>
</evidence>
<dbReference type="Pfam" id="PF02775">
    <property type="entry name" value="TPP_enzyme_C"/>
    <property type="match status" value="1"/>
</dbReference>
<comment type="pathway">
    <text evidence="2 14">Amino-acid biosynthesis; L-valine biosynthesis; L-valine from pyruvate: step 1/4.</text>
</comment>
<comment type="cofactor">
    <cofactor evidence="14">
        <name>Mg(2+)</name>
        <dbReference type="ChEBI" id="CHEBI:18420"/>
    </cofactor>
    <text evidence="14">Binds 1 Mg(2+) ion per subunit.</text>
</comment>
<dbReference type="AlphaFoldDB" id="A0A0G3WM54"/>
<comment type="cofactor">
    <cofactor evidence="14">
        <name>thiamine diphosphate</name>
        <dbReference type="ChEBI" id="CHEBI:58937"/>
    </cofactor>
    <text evidence="14">Binds 1 thiamine pyrophosphate per subunit.</text>
</comment>
<dbReference type="GO" id="GO:0003984">
    <property type="term" value="F:acetolactate synthase activity"/>
    <property type="evidence" value="ECO:0007669"/>
    <property type="project" value="UniProtKB-EC"/>
</dbReference>
<dbReference type="GO" id="GO:0005948">
    <property type="term" value="C:acetolactate synthase complex"/>
    <property type="evidence" value="ECO:0007669"/>
    <property type="project" value="TreeGrafter"/>
</dbReference>
<dbReference type="PANTHER" id="PTHR18968:SF13">
    <property type="entry name" value="ACETOLACTATE SYNTHASE CATALYTIC SUBUNIT, MITOCHONDRIAL"/>
    <property type="match status" value="1"/>
</dbReference>
<dbReference type="UniPathway" id="UPA00047">
    <property type="reaction ID" value="UER00055"/>
</dbReference>
<dbReference type="InterPro" id="IPR012000">
    <property type="entry name" value="Thiamin_PyroP_enz_cen_dom"/>
</dbReference>
<evidence type="ECO:0000256" key="10">
    <source>
        <dbReference type="ARBA" id="ARBA00022842"/>
    </source>
</evidence>
<dbReference type="FunFam" id="3.40.50.1220:FF:000008">
    <property type="entry name" value="Acetolactate synthase"/>
    <property type="match status" value="1"/>
</dbReference>
<evidence type="ECO:0000256" key="14">
    <source>
        <dbReference type="RuleBase" id="RU003591"/>
    </source>
</evidence>
<evidence type="ECO:0000256" key="12">
    <source>
        <dbReference type="ARBA" id="ARBA00023304"/>
    </source>
</evidence>
<feature type="domain" description="Thiamine pyrophosphate enzyme N-terminal TPP-binding" evidence="17">
    <location>
        <begin position="5"/>
        <end position="118"/>
    </location>
</feature>
<dbReference type="RefSeq" id="WP_052571188.1">
    <property type="nucleotide sequence ID" value="NZ_CP009498.1"/>
</dbReference>
<organism evidence="18 19">
    <name type="scientific">Endomicrobium proavitum</name>
    <dbReference type="NCBI Taxonomy" id="1408281"/>
    <lineage>
        <taxon>Bacteria</taxon>
        <taxon>Pseudomonadati</taxon>
        <taxon>Elusimicrobiota</taxon>
        <taxon>Endomicrobiia</taxon>
        <taxon>Endomicrobiales</taxon>
        <taxon>Endomicrobiaceae</taxon>
        <taxon>Endomicrobium</taxon>
    </lineage>
</organism>
<dbReference type="STRING" id="1408281.Epro_1170"/>
<evidence type="ECO:0000256" key="8">
    <source>
        <dbReference type="ARBA" id="ARBA00022723"/>
    </source>
</evidence>
<evidence type="ECO:0000256" key="3">
    <source>
        <dbReference type="ARBA" id="ARBA00007812"/>
    </source>
</evidence>
<dbReference type="Gene3D" id="3.40.50.1220">
    <property type="entry name" value="TPP-binding domain"/>
    <property type="match status" value="1"/>
</dbReference>
<dbReference type="InterPro" id="IPR012846">
    <property type="entry name" value="Acetolactate_synth_lsu"/>
</dbReference>